<gene>
    <name evidence="1" type="ORF">B0G62_102153</name>
</gene>
<evidence type="ECO:0000313" key="2">
    <source>
        <dbReference type="Proteomes" id="UP000237381"/>
    </source>
</evidence>
<sequence>MKNLYARLVLFLIRPAVQCALREESKQGGVALPNRAVVANVLWKSALGARIDTLVSVTPPGGRL</sequence>
<comment type="caution">
    <text evidence="1">The sequence shown here is derived from an EMBL/GenBank/DDBJ whole genome shotgun (WGS) entry which is preliminary data.</text>
</comment>
<evidence type="ECO:0000313" key="1">
    <source>
        <dbReference type="EMBL" id="POR54545.1"/>
    </source>
</evidence>
<dbReference type="Proteomes" id="UP000237381">
    <property type="component" value="Unassembled WGS sequence"/>
</dbReference>
<accession>A0A2S4MIU0</accession>
<protein>
    <submittedName>
        <fullName evidence="1">Uncharacterized protein</fullName>
    </submittedName>
</protein>
<dbReference type="RefSeq" id="WP_146055202.1">
    <property type="nucleotide sequence ID" value="NZ_PQGA01000002.1"/>
</dbReference>
<keyword evidence="2" id="KW-1185">Reference proteome</keyword>
<proteinExistence type="predicted"/>
<dbReference type="OrthoDB" id="9811812at2"/>
<organism evidence="1 2">
    <name type="scientific">Paraburkholderia eburnea</name>
    <dbReference type="NCBI Taxonomy" id="1189126"/>
    <lineage>
        <taxon>Bacteria</taxon>
        <taxon>Pseudomonadati</taxon>
        <taxon>Pseudomonadota</taxon>
        <taxon>Betaproteobacteria</taxon>
        <taxon>Burkholderiales</taxon>
        <taxon>Burkholderiaceae</taxon>
        <taxon>Paraburkholderia</taxon>
    </lineage>
</organism>
<dbReference type="AlphaFoldDB" id="A0A2S4MIU0"/>
<name>A0A2S4MIU0_9BURK</name>
<dbReference type="EMBL" id="PQGA01000002">
    <property type="protein sequence ID" value="POR54545.1"/>
    <property type="molecule type" value="Genomic_DNA"/>
</dbReference>
<reference evidence="1 2" key="1">
    <citation type="submission" date="2018-01" db="EMBL/GenBank/DDBJ databases">
        <title>Genomic Encyclopedia of Type Strains, Phase III (KMG-III): the genomes of soil and plant-associated and newly described type strains.</title>
        <authorList>
            <person name="Whitman W."/>
        </authorList>
    </citation>
    <scope>NUCLEOTIDE SEQUENCE [LARGE SCALE GENOMIC DNA]</scope>
    <source>
        <strain evidence="1 2">JCM 18070</strain>
    </source>
</reference>